<keyword evidence="2" id="KW-1185">Reference proteome</keyword>
<protein>
    <submittedName>
        <fullName evidence="1">Uncharacterized protein</fullName>
    </submittedName>
</protein>
<name>A0A3S1A211_ELYCH</name>
<accession>A0A3S1A211</accession>
<organism evidence="1 2">
    <name type="scientific">Elysia chlorotica</name>
    <name type="common">Eastern emerald elysia</name>
    <name type="synonym">Sea slug</name>
    <dbReference type="NCBI Taxonomy" id="188477"/>
    <lineage>
        <taxon>Eukaryota</taxon>
        <taxon>Metazoa</taxon>
        <taxon>Spiralia</taxon>
        <taxon>Lophotrochozoa</taxon>
        <taxon>Mollusca</taxon>
        <taxon>Gastropoda</taxon>
        <taxon>Heterobranchia</taxon>
        <taxon>Euthyneura</taxon>
        <taxon>Panpulmonata</taxon>
        <taxon>Sacoglossa</taxon>
        <taxon>Placobranchoidea</taxon>
        <taxon>Plakobranchidae</taxon>
        <taxon>Elysia</taxon>
    </lineage>
</organism>
<comment type="caution">
    <text evidence="1">The sequence shown here is derived from an EMBL/GenBank/DDBJ whole genome shotgun (WGS) entry which is preliminary data.</text>
</comment>
<evidence type="ECO:0000313" key="1">
    <source>
        <dbReference type="EMBL" id="RUS88548.1"/>
    </source>
</evidence>
<dbReference type="EMBL" id="RQTK01000079">
    <property type="protein sequence ID" value="RUS88548.1"/>
    <property type="molecule type" value="Genomic_DNA"/>
</dbReference>
<dbReference type="AlphaFoldDB" id="A0A3S1A211"/>
<dbReference type="OrthoDB" id="10018316at2759"/>
<dbReference type="STRING" id="188477.A0A3S1A211"/>
<feature type="non-terminal residue" evidence="1">
    <location>
        <position position="103"/>
    </location>
</feature>
<gene>
    <name evidence="1" type="ORF">EGW08_003648</name>
</gene>
<dbReference type="Proteomes" id="UP000271974">
    <property type="component" value="Unassembled WGS sequence"/>
</dbReference>
<evidence type="ECO:0000313" key="2">
    <source>
        <dbReference type="Proteomes" id="UP000271974"/>
    </source>
</evidence>
<feature type="non-terminal residue" evidence="1">
    <location>
        <position position="1"/>
    </location>
</feature>
<proteinExistence type="predicted"/>
<reference evidence="1 2" key="1">
    <citation type="submission" date="2019-01" db="EMBL/GenBank/DDBJ databases">
        <title>A draft genome assembly of the solar-powered sea slug Elysia chlorotica.</title>
        <authorList>
            <person name="Cai H."/>
            <person name="Li Q."/>
            <person name="Fang X."/>
            <person name="Li J."/>
            <person name="Curtis N.E."/>
            <person name="Altenburger A."/>
            <person name="Shibata T."/>
            <person name="Feng M."/>
            <person name="Maeda T."/>
            <person name="Schwartz J.A."/>
            <person name="Shigenobu S."/>
            <person name="Lundholm N."/>
            <person name="Nishiyama T."/>
            <person name="Yang H."/>
            <person name="Hasebe M."/>
            <person name="Li S."/>
            <person name="Pierce S.K."/>
            <person name="Wang J."/>
        </authorList>
    </citation>
    <scope>NUCLEOTIDE SEQUENCE [LARGE SCALE GENOMIC DNA]</scope>
    <source>
        <strain evidence="1">EC2010</strain>
        <tissue evidence="1">Whole organism of an adult</tissue>
    </source>
</reference>
<sequence>QEDLADVLAGHITVVQKLKSLRPNTETQSHLLKTYIKVCCSPLDIIVLSYQNFPVPYSMCVFFQAKCEFYLEHMSEFRAVKHKLSESVPAESLDFIQRVMDKN</sequence>